<dbReference type="RefSeq" id="WP_264944872.1">
    <property type="nucleotide sequence ID" value="NZ_JAPDRA010000006.1"/>
</dbReference>
<feature type="chain" id="PRO_5046086640" evidence="3">
    <location>
        <begin position="29"/>
        <end position="274"/>
    </location>
</feature>
<dbReference type="Pfam" id="PF00756">
    <property type="entry name" value="Esterase"/>
    <property type="match status" value="1"/>
</dbReference>
<evidence type="ECO:0000256" key="3">
    <source>
        <dbReference type="SAM" id="SignalP"/>
    </source>
</evidence>
<keyword evidence="1 3" id="KW-0732">Signal</keyword>
<keyword evidence="2 4" id="KW-0378">Hydrolase</keyword>
<evidence type="ECO:0000256" key="2">
    <source>
        <dbReference type="ARBA" id="ARBA00022801"/>
    </source>
</evidence>
<evidence type="ECO:0000313" key="5">
    <source>
        <dbReference type="Proteomes" id="UP001596977"/>
    </source>
</evidence>
<organism evidence="4 5">
    <name type="scientific">Sphingomonas canadensis</name>
    <dbReference type="NCBI Taxonomy" id="1219257"/>
    <lineage>
        <taxon>Bacteria</taxon>
        <taxon>Pseudomonadati</taxon>
        <taxon>Pseudomonadota</taxon>
        <taxon>Alphaproteobacteria</taxon>
        <taxon>Sphingomonadales</taxon>
        <taxon>Sphingomonadaceae</taxon>
        <taxon>Sphingomonas</taxon>
    </lineage>
</organism>
<protein>
    <submittedName>
        <fullName evidence="4">Alpha/beta hydrolase family esterase</fullName>
    </submittedName>
</protein>
<dbReference type="EMBL" id="JBHTJG010000006">
    <property type="protein sequence ID" value="MFD0947355.1"/>
    <property type="molecule type" value="Genomic_DNA"/>
</dbReference>
<keyword evidence="5" id="KW-1185">Reference proteome</keyword>
<feature type="signal peptide" evidence="3">
    <location>
        <begin position="1"/>
        <end position="28"/>
    </location>
</feature>
<evidence type="ECO:0000256" key="1">
    <source>
        <dbReference type="ARBA" id="ARBA00022729"/>
    </source>
</evidence>
<dbReference type="InterPro" id="IPR000801">
    <property type="entry name" value="Esterase-like"/>
</dbReference>
<dbReference type="PANTHER" id="PTHR43037">
    <property type="entry name" value="UNNAMED PRODUCT-RELATED"/>
    <property type="match status" value="1"/>
</dbReference>
<dbReference type="Gene3D" id="3.40.50.1820">
    <property type="entry name" value="alpha/beta hydrolase"/>
    <property type="match status" value="1"/>
</dbReference>
<proteinExistence type="predicted"/>
<dbReference type="SUPFAM" id="SSF53474">
    <property type="entry name" value="alpha/beta-Hydrolases"/>
    <property type="match status" value="1"/>
</dbReference>
<dbReference type="InterPro" id="IPR050955">
    <property type="entry name" value="Plant_Biomass_Hydrol_Est"/>
</dbReference>
<reference evidence="5" key="1">
    <citation type="journal article" date="2019" name="Int. J. Syst. Evol. Microbiol.">
        <title>The Global Catalogue of Microorganisms (GCM) 10K type strain sequencing project: providing services to taxonomists for standard genome sequencing and annotation.</title>
        <authorList>
            <consortium name="The Broad Institute Genomics Platform"/>
            <consortium name="The Broad Institute Genome Sequencing Center for Infectious Disease"/>
            <person name="Wu L."/>
            <person name="Ma J."/>
        </authorList>
    </citation>
    <scope>NUCLEOTIDE SEQUENCE [LARGE SCALE GENOMIC DNA]</scope>
    <source>
        <strain evidence="5">CCUG 62982</strain>
    </source>
</reference>
<evidence type="ECO:0000313" key="4">
    <source>
        <dbReference type="EMBL" id="MFD0947355.1"/>
    </source>
</evidence>
<dbReference type="InterPro" id="IPR029058">
    <property type="entry name" value="AB_hydrolase_fold"/>
</dbReference>
<comment type="caution">
    <text evidence="4">The sequence shown here is derived from an EMBL/GenBank/DDBJ whole genome shotgun (WGS) entry which is preliminary data.</text>
</comment>
<accession>A0ABW3HA97</accession>
<sequence>MASWSRWKRTGGAAGALIAALTFTAAPAAGQAAGQDLRLTYAMAQAGGEQIPYRVYLPAGWTPERRWPLVVVLHGYGGTADAPFTDAGGKLQQEAEKHGFVVVSPNGYNGMADYGANLPLPRTLGRGNKPLAMTPQAESALAEADVLNVLARAKADYSIDPQRIYLMGNSMGMTGVLHFARKMPDSWCAISPSDGPPWRDYPVEALRTISGVLFVNGGKDDIAKPADIEALAARAKAAGVNARVHIVPEGTHASAWVDYLTETFAFFAASDCAR</sequence>
<dbReference type="Proteomes" id="UP001596977">
    <property type="component" value="Unassembled WGS sequence"/>
</dbReference>
<dbReference type="GO" id="GO:0016787">
    <property type="term" value="F:hydrolase activity"/>
    <property type="evidence" value="ECO:0007669"/>
    <property type="project" value="UniProtKB-KW"/>
</dbReference>
<dbReference type="PANTHER" id="PTHR43037:SF5">
    <property type="entry name" value="FERULOYL ESTERASE"/>
    <property type="match status" value="1"/>
</dbReference>
<name>A0ABW3HA97_9SPHN</name>
<gene>
    <name evidence="4" type="ORF">ACFQ1E_13480</name>
</gene>